<name>A0A428QRY3_9HYPO</name>
<sequence length="365" mass="41187">MAQATESSSIDEFLQDPRFHQTFTFPVNPSADEPTLQVKYVDFGYRNEANPEEENVLLFFPPLMGSRLLHITKDDLAKRQKVRFISLDRPGFGGTDEVALEKRASTSREMILALLKHLGIQHVSVACHSGGTVYAFDMLLHHPEILHPDRPYFAIAAPWILPSHSHVLSMTLTQAIPNSVMAHTDKVIGFVNSTIMPVISTSTGFSQTFVNLTKSSQPDATDDPDAKFEQSIQQKQFKLVHSESIRGMSHESIFLMQKIKEINGWGDWKDYDDLKPTLIEALKRTTTKPLVMDVFFAEKDHMVGDAATQGPEWFEKCWNTEEGRDVISYSSFVLSGADHETAWQIGFGVPKRVFERISSQNSQRV</sequence>
<dbReference type="InterPro" id="IPR029058">
    <property type="entry name" value="AB_hydrolase_fold"/>
</dbReference>
<evidence type="ECO:0008006" key="3">
    <source>
        <dbReference type="Google" id="ProtNLM"/>
    </source>
</evidence>
<accession>A0A428QRY3</accession>
<evidence type="ECO:0000313" key="2">
    <source>
        <dbReference type="Proteomes" id="UP000288168"/>
    </source>
</evidence>
<comment type="caution">
    <text evidence="1">The sequence shown here is derived from an EMBL/GenBank/DDBJ whole genome shotgun (WGS) entry which is preliminary data.</text>
</comment>
<dbReference type="EMBL" id="NKCI01000018">
    <property type="protein sequence ID" value="RSL68047.1"/>
    <property type="molecule type" value="Genomic_DNA"/>
</dbReference>
<protein>
    <recommendedName>
        <fullName evidence="3">AB hydrolase-1 domain-containing protein</fullName>
    </recommendedName>
</protein>
<dbReference type="SUPFAM" id="SSF53474">
    <property type="entry name" value="alpha/beta-Hydrolases"/>
    <property type="match status" value="1"/>
</dbReference>
<dbReference type="STRING" id="1325734.A0A428QRY3"/>
<evidence type="ECO:0000313" key="1">
    <source>
        <dbReference type="EMBL" id="RSL68047.1"/>
    </source>
</evidence>
<organism evidence="1 2">
    <name type="scientific">Fusarium duplospermum</name>
    <dbReference type="NCBI Taxonomy" id="1325734"/>
    <lineage>
        <taxon>Eukaryota</taxon>
        <taxon>Fungi</taxon>
        <taxon>Dikarya</taxon>
        <taxon>Ascomycota</taxon>
        <taxon>Pezizomycotina</taxon>
        <taxon>Sordariomycetes</taxon>
        <taxon>Hypocreomycetidae</taxon>
        <taxon>Hypocreales</taxon>
        <taxon>Nectriaceae</taxon>
        <taxon>Fusarium</taxon>
        <taxon>Fusarium solani species complex</taxon>
    </lineage>
</organism>
<keyword evidence="2" id="KW-1185">Reference proteome</keyword>
<gene>
    <name evidence="1" type="ORF">CEP54_002968</name>
</gene>
<reference evidence="1 2" key="1">
    <citation type="submission" date="2017-06" db="EMBL/GenBank/DDBJ databases">
        <title>Comparative genomic analysis of Ambrosia Fusariam Clade fungi.</title>
        <authorList>
            <person name="Stajich J.E."/>
            <person name="Carrillo J."/>
            <person name="Kijimoto T."/>
            <person name="Eskalen A."/>
            <person name="O'Donnell K."/>
            <person name="Kasson M."/>
        </authorList>
    </citation>
    <scope>NUCLEOTIDE SEQUENCE [LARGE SCALE GENOMIC DNA]</scope>
    <source>
        <strain evidence="1 2">NRRL62584</strain>
    </source>
</reference>
<dbReference type="Proteomes" id="UP000288168">
    <property type="component" value="Unassembled WGS sequence"/>
</dbReference>
<proteinExistence type="predicted"/>
<dbReference type="AlphaFoldDB" id="A0A428QRY3"/>
<dbReference type="Gene3D" id="3.40.50.1820">
    <property type="entry name" value="alpha/beta hydrolase"/>
    <property type="match status" value="1"/>
</dbReference>
<dbReference type="OrthoDB" id="294702at2759"/>